<keyword evidence="2" id="KW-0560">Oxidoreductase</keyword>
<comment type="similarity">
    <text evidence="1 3">Belongs to the short-chain dehydrogenases/reductases (SDR) family.</text>
</comment>
<comment type="caution">
    <text evidence="6">The sequence shown here is derived from an EMBL/GenBank/DDBJ whole genome shotgun (WGS) entry which is preliminary data.</text>
</comment>
<dbReference type="NCBIfam" id="NF005861">
    <property type="entry name" value="PRK07791.1"/>
    <property type="match status" value="1"/>
</dbReference>
<name>A0A7W7REC7_9ACTN</name>
<dbReference type="InterPro" id="IPR020904">
    <property type="entry name" value="Sc_DH/Rdtase_CS"/>
</dbReference>
<feature type="domain" description="Ketoreductase" evidence="5">
    <location>
        <begin position="11"/>
        <end position="213"/>
    </location>
</feature>
<evidence type="ECO:0000259" key="5">
    <source>
        <dbReference type="SMART" id="SM00822"/>
    </source>
</evidence>
<dbReference type="Proteomes" id="UP000523007">
    <property type="component" value="Unassembled WGS sequence"/>
</dbReference>
<dbReference type="EMBL" id="JACHJT010000001">
    <property type="protein sequence ID" value="MBB4930439.1"/>
    <property type="molecule type" value="Genomic_DNA"/>
</dbReference>
<organism evidence="6 7">
    <name type="scientific">Lipingzhangella halophila</name>
    <dbReference type="NCBI Taxonomy" id="1783352"/>
    <lineage>
        <taxon>Bacteria</taxon>
        <taxon>Bacillati</taxon>
        <taxon>Actinomycetota</taxon>
        <taxon>Actinomycetes</taxon>
        <taxon>Streptosporangiales</taxon>
        <taxon>Nocardiopsidaceae</taxon>
        <taxon>Lipingzhangella</taxon>
    </lineage>
</organism>
<dbReference type="PROSITE" id="PS00061">
    <property type="entry name" value="ADH_SHORT"/>
    <property type="match status" value="1"/>
</dbReference>
<keyword evidence="7" id="KW-1185">Reference proteome</keyword>
<dbReference type="PANTHER" id="PTHR45024">
    <property type="entry name" value="DEHYDROGENASES, SHORT CHAIN"/>
    <property type="match status" value="1"/>
</dbReference>
<dbReference type="Gene3D" id="3.40.50.720">
    <property type="entry name" value="NAD(P)-binding Rossmann-like Domain"/>
    <property type="match status" value="1"/>
</dbReference>
<dbReference type="PANTHER" id="PTHR45024:SF2">
    <property type="entry name" value="SCP2 DOMAIN-CONTAINING PROTEIN"/>
    <property type="match status" value="1"/>
</dbReference>
<gene>
    <name evidence="6" type="ORF">F4561_001259</name>
</gene>
<evidence type="ECO:0000256" key="3">
    <source>
        <dbReference type="RuleBase" id="RU000363"/>
    </source>
</evidence>
<evidence type="ECO:0000313" key="7">
    <source>
        <dbReference type="Proteomes" id="UP000523007"/>
    </source>
</evidence>
<protein>
    <submittedName>
        <fullName evidence="6">NAD(P)-dependent dehydrogenase (Short-subunit alcohol dehydrogenase family)</fullName>
    </submittedName>
</protein>
<dbReference type="RefSeq" id="WP_184575642.1">
    <property type="nucleotide sequence ID" value="NZ_JACHJT010000001.1"/>
</dbReference>
<dbReference type="AlphaFoldDB" id="A0A7W7REC7"/>
<dbReference type="SUPFAM" id="SSF51735">
    <property type="entry name" value="NAD(P)-binding Rossmann-fold domains"/>
    <property type="match status" value="1"/>
</dbReference>
<dbReference type="Pfam" id="PF00106">
    <property type="entry name" value="adh_short"/>
    <property type="match status" value="1"/>
</dbReference>
<dbReference type="SMART" id="SM00822">
    <property type="entry name" value="PKS_KR"/>
    <property type="match status" value="1"/>
</dbReference>
<dbReference type="InterPro" id="IPR057326">
    <property type="entry name" value="KR_dom"/>
</dbReference>
<dbReference type="FunFam" id="3.40.50.720:FF:000446">
    <property type="entry name" value="Short chain dehydrogenase"/>
    <property type="match status" value="1"/>
</dbReference>
<evidence type="ECO:0000313" key="6">
    <source>
        <dbReference type="EMBL" id="MBB4930439.1"/>
    </source>
</evidence>
<proteinExistence type="inferred from homology"/>
<dbReference type="GO" id="GO:0016491">
    <property type="term" value="F:oxidoreductase activity"/>
    <property type="evidence" value="ECO:0007669"/>
    <property type="project" value="UniProtKB-KW"/>
</dbReference>
<reference evidence="6 7" key="1">
    <citation type="submission" date="2020-08" db="EMBL/GenBank/DDBJ databases">
        <title>Sequencing the genomes of 1000 actinobacteria strains.</title>
        <authorList>
            <person name="Klenk H.-P."/>
        </authorList>
    </citation>
    <scope>NUCLEOTIDE SEQUENCE [LARGE SCALE GENOMIC DNA]</scope>
    <source>
        <strain evidence="6 7">DSM 102030</strain>
    </source>
</reference>
<dbReference type="InterPro" id="IPR051687">
    <property type="entry name" value="Peroxisomal_Beta-Oxidation"/>
</dbReference>
<feature type="region of interest" description="Disordered" evidence="4">
    <location>
        <begin position="294"/>
        <end position="320"/>
    </location>
</feature>
<dbReference type="InterPro" id="IPR002347">
    <property type="entry name" value="SDR_fam"/>
</dbReference>
<dbReference type="PRINTS" id="PR00081">
    <property type="entry name" value="GDHRDH"/>
</dbReference>
<evidence type="ECO:0000256" key="1">
    <source>
        <dbReference type="ARBA" id="ARBA00006484"/>
    </source>
</evidence>
<accession>A0A7W7REC7</accession>
<dbReference type="InterPro" id="IPR036291">
    <property type="entry name" value="NAD(P)-bd_dom_sf"/>
</dbReference>
<evidence type="ECO:0000256" key="4">
    <source>
        <dbReference type="SAM" id="MobiDB-lite"/>
    </source>
</evidence>
<sequence length="320" mass="33595">MRESPDLCSGRVAIVTGAGRGIGRGEALELARQGASVVVNDLGVATDGSKPSTTPAEEVAAEIRDAGGRAIANHDDVSDWDRAHRLVDTAVSEFGQLDIVVNNAGILRDRMLVNMTPEEWDAVISVHLRGTFAVTRHAAAYWRERAKAGQKAAARIINTSSSSGIYGNVGQTNYGAAKAGIAAFTIIAAQELRRYGVTVNAVAPGALTRMTEDLGRSASDTPDGFNPRHPDNIAPLVVWLASTSADSITGRVFNVRGGHISVAEGWSAGPAVDKEGRWEPAELSDLIPGLVARARGNAGMDGRVPDEPPAPAPEAPAERR</sequence>
<evidence type="ECO:0000256" key="2">
    <source>
        <dbReference type="ARBA" id="ARBA00023002"/>
    </source>
</evidence>
<dbReference type="PRINTS" id="PR00080">
    <property type="entry name" value="SDRFAMILY"/>
</dbReference>